<dbReference type="EMBL" id="QGKW02001940">
    <property type="protein sequence ID" value="KAF2555704.1"/>
    <property type="molecule type" value="Genomic_DNA"/>
</dbReference>
<evidence type="ECO:0000256" key="1">
    <source>
        <dbReference type="SAM" id="Coils"/>
    </source>
</evidence>
<reference evidence="2" key="1">
    <citation type="submission" date="2019-12" db="EMBL/GenBank/DDBJ databases">
        <title>Genome sequencing and annotation of Brassica cretica.</title>
        <authorList>
            <person name="Studholme D.J."/>
            <person name="Sarris P.F."/>
        </authorList>
    </citation>
    <scope>NUCLEOTIDE SEQUENCE</scope>
    <source>
        <strain evidence="2">PFS-001/15</strain>
        <tissue evidence="2">Leaf</tissue>
    </source>
</reference>
<evidence type="ECO:0000313" key="3">
    <source>
        <dbReference type="Proteomes" id="UP000712281"/>
    </source>
</evidence>
<sequence length="105" mass="12309">MTSDMSDTHYHGEEISADTYATLTRHRFNLESLEDRLQRIENTTATMKEKWRRRDEAMRDFTDSTEDTKVDQPVNYLHLLRLFEGTKLTSNTKLDTTACLGAWYA</sequence>
<comment type="caution">
    <text evidence="2">The sequence shown here is derived from an EMBL/GenBank/DDBJ whole genome shotgun (WGS) entry which is preliminary data.</text>
</comment>
<dbReference type="AlphaFoldDB" id="A0A8S9HF49"/>
<dbReference type="Proteomes" id="UP000712281">
    <property type="component" value="Unassembled WGS sequence"/>
</dbReference>
<accession>A0A8S9HF49</accession>
<name>A0A8S9HF49_BRACR</name>
<gene>
    <name evidence="2" type="ORF">F2Q68_00014442</name>
</gene>
<evidence type="ECO:0000313" key="2">
    <source>
        <dbReference type="EMBL" id="KAF2555704.1"/>
    </source>
</evidence>
<feature type="coiled-coil region" evidence="1">
    <location>
        <begin position="23"/>
        <end position="50"/>
    </location>
</feature>
<proteinExistence type="predicted"/>
<organism evidence="2 3">
    <name type="scientific">Brassica cretica</name>
    <name type="common">Mustard</name>
    <dbReference type="NCBI Taxonomy" id="69181"/>
    <lineage>
        <taxon>Eukaryota</taxon>
        <taxon>Viridiplantae</taxon>
        <taxon>Streptophyta</taxon>
        <taxon>Embryophyta</taxon>
        <taxon>Tracheophyta</taxon>
        <taxon>Spermatophyta</taxon>
        <taxon>Magnoliopsida</taxon>
        <taxon>eudicotyledons</taxon>
        <taxon>Gunneridae</taxon>
        <taxon>Pentapetalae</taxon>
        <taxon>rosids</taxon>
        <taxon>malvids</taxon>
        <taxon>Brassicales</taxon>
        <taxon>Brassicaceae</taxon>
        <taxon>Brassiceae</taxon>
        <taxon>Brassica</taxon>
    </lineage>
</organism>
<keyword evidence="1" id="KW-0175">Coiled coil</keyword>
<protein>
    <submittedName>
        <fullName evidence="2">Uncharacterized protein</fullName>
    </submittedName>
</protein>